<organism evidence="2 3">
    <name type="scientific">Flavobacterium faecale</name>
    <dbReference type="NCBI Taxonomy" id="1355330"/>
    <lineage>
        <taxon>Bacteria</taxon>
        <taxon>Pseudomonadati</taxon>
        <taxon>Bacteroidota</taxon>
        <taxon>Flavobacteriia</taxon>
        <taxon>Flavobacteriales</taxon>
        <taxon>Flavobacteriaceae</taxon>
        <taxon>Flavobacterium</taxon>
    </lineage>
</organism>
<reference evidence="2 3" key="1">
    <citation type="submission" date="2017-04" db="EMBL/GenBank/DDBJ databases">
        <title>Compelte genome sequence of WV33.</title>
        <authorList>
            <person name="Lee P.C."/>
        </authorList>
    </citation>
    <scope>NUCLEOTIDE SEQUENCE [LARGE SCALE GENOMIC DNA]</scope>
    <source>
        <strain evidence="2 3">WV33</strain>
    </source>
</reference>
<keyword evidence="3" id="KW-1185">Reference proteome</keyword>
<sequence length="104" mass="12100">MFGLYPKSHIEIMEIIDNCLSIDQVIIYGSRAKGNYREGSDIDITILGEPEKADINKLWHALDDSYIPYKFDISVYNELQSESLKEHINRVGQVFYKRKTESLK</sequence>
<evidence type="ECO:0000313" key="3">
    <source>
        <dbReference type="Proteomes" id="UP000244527"/>
    </source>
</evidence>
<dbReference type="SUPFAM" id="SSF81301">
    <property type="entry name" value="Nucleotidyltransferase"/>
    <property type="match status" value="1"/>
</dbReference>
<dbReference type="Pfam" id="PF18765">
    <property type="entry name" value="Polbeta"/>
    <property type="match status" value="1"/>
</dbReference>
<dbReference type="AlphaFoldDB" id="A0A2S1LHG9"/>
<dbReference type="OrthoDB" id="9803106at2"/>
<dbReference type="EMBL" id="CP020918">
    <property type="protein sequence ID" value="AWG23148.1"/>
    <property type="molecule type" value="Genomic_DNA"/>
</dbReference>
<accession>A0A2S1LHG9</accession>
<dbReference type="KEGG" id="ffa:FFWV33_17240"/>
<protein>
    <recommendedName>
        <fullName evidence="1">Polymerase beta nucleotidyltransferase domain-containing protein</fullName>
    </recommendedName>
</protein>
<dbReference type="InterPro" id="IPR041633">
    <property type="entry name" value="Polbeta"/>
</dbReference>
<dbReference type="Gene3D" id="3.30.460.10">
    <property type="entry name" value="Beta Polymerase, domain 2"/>
    <property type="match status" value="1"/>
</dbReference>
<gene>
    <name evidence="2" type="ORF">FFWV33_17240</name>
</gene>
<proteinExistence type="predicted"/>
<evidence type="ECO:0000259" key="1">
    <source>
        <dbReference type="Pfam" id="PF18765"/>
    </source>
</evidence>
<name>A0A2S1LHG9_9FLAO</name>
<dbReference type="Proteomes" id="UP000244527">
    <property type="component" value="Chromosome"/>
</dbReference>
<dbReference type="InterPro" id="IPR043519">
    <property type="entry name" value="NT_sf"/>
</dbReference>
<evidence type="ECO:0000313" key="2">
    <source>
        <dbReference type="EMBL" id="AWG23148.1"/>
    </source>
</evidence>
<dbReference type="CDD" id="cd05403">
    <property type="entry name" value="NT_KNTase_like"/>
    <property type="match status" value="1"/>
</dbReference>
<feature type="domain" description="Polymerase beta nucleotidyltransferase" evidence="1">
    <location>
        <begin position="12"/>
        <end position="100"/>
    </location>
</feature>